<sequence length="233" mass="25959">MQDSHYIFTEIGPRLENQDAVHVGIKAQYLIACLADGVGGENCGSIASTQSIQYFIEMVNPKEERLDVTIQEVHNEIVLLQAKDPRCKGMASTFTACVIDGMKLVGCQVGDTRLCVLRGNGIKQLTELHTEANRLYKSGQLTKEAYANYPRKNIIESAIGMKTVPKVQIFEFELHPKDRLLLTSDGIHDLVTKREFRDLSLKSETIESFGENIKGCLKNKVLQDNASFIVIGI</sequence>
<dbReference type="Proteomes" id="UP000632774">
    <property type="component" value="Unassembled WGS sequence"/>
</dbReference>
<name>A0ABR9XMW5_9SPHI</name>
<organism evidence="2 3">
    <name type="scientific">Mucilaginibacter boryungensis</name>
    <dbReference type="NCBI Taxonomy" id="768480"/>
    <lineage>
        <taxon>Bacteria</taxon>
        <taxon>Pseudomonadati</taxon>
        <taxon>Bacteroidota</taxon>
        <taxon>Sphingobacteriia</taxon>
        <taxon>Sphingobacteriales</taxon>
        <taxon>Sphingobacteriaceae</taxon>
        <taxon>Mucilaginibacter</taxon>
    </lineage>
</organism>
<dbReference type="RefSeq" id="WP_194108110.1">
    <property type="nucleotide sequence ID" value="NZ_JADFFM010000002.1"/>
</dbReference>
<feature type="domain" description="PPM-type phosphatase" evidence="1">
    <location>
        <begin position="4"/>
        <end position="233"/>
    </location>
</feature>
<dbReference type="EMBL" id="JADFFM010000002">
    <property type="protein sequence ID" value="MBE9668723.1"/>
    <property type="molecule type" value="Genomic_DNA"/>
</dbReference>
<dbReference type="SMART" id="SM00332">
    <property type="entry name" value="PP2Cc"/>
    <property type="match status" value="1"/>
</dbReference>
<keyword evidence="3" id="KW-1185">Reference proteome</keyword>
<evidence type="ECO:0000259" key="1">
    <source>
        <dbReference type="PROSITE" id="PS51746"/>
    </source>
</evidence>
<dbReference type="Pfam" id="PF13672">
    <property type="entry name" value="PP2C_2"/>
    <property type="match status" value="1"/>
</dbReference>
<accession>A0ABR9XMW5</accession>
<dbReference type="InterPro" id="IPR036457">
    <property type="entry name" value="PPM-type-like_dom_sf"/>
</dbReference>
<dbReference type="InterPro" id="IPR001932">
    <property type="entry name" value="PPM-type_phosphatase-like_dom"/>
</dbReference>
<gene>
    <name evidence="2" type="ORF">IRJ18_20310</name>
</gene>
<reference evidence="2 3" key="1">
    <citation type="submission" date="2020-10" db="EMBL/GenBank/DDBJ databases">
        <title>Mucilaginibacter mali sp. nov., isolated from rhizosphere soil of apple orchard.</title>
        <authorList>
            <person name="Lee J.-S."/>
            <person name="Kim H.S."/>
            <person name="Kim J.-S."/>
        </authorList>
    </citation>
    <scope>NUCLEOTIDE SEQUENCE [LARGE SCALE GENOMIC DNA]</scope>
    <source>
        <strain evidence="2 3">KCTC 23157</strain>
    </source>
</reference>
<proteinExistence type="predicted"/>
<comment type="caution">
    <text evidence="2">The sequence shown here is derived from an EMBL/GenBank/DDBJ whole genome shotgun (WGS) entry which is preliminary data.</text>
</comment>
<protein>
    <submittedName>
        <fullName evidence="2">Serine/threonine-protein phosphatase</fullName>
    </submittedName>
</protein>
<dbReference type="CDD" id="cd00143">
    <property type="entry name" value="PP2Cc"/>
    <property type="match status" value="1"/>
</dbReference>
<dbReference type="SUPFAM" id="SSF81606">
    <property type="entry name" value="PP2C-like"/>
    <property type="match status" value="1"/>
</dbReference>
<dbReference type="SMART" id="SM00331">
    <property type="entry name" value="PP2C_SIG"/>
    <property type="match status" value="1"/>
</dbReference>
<evidence type="ECO:0000313" key="3">
    <source>
        <dbReference type="Proteomes" id="UP000632774"/>
    </source>
</evidence>
<dbReference type="PROSITE" id="PS51746">
    <property type="entry name" value="PPM_2"/>
    <property type="match status" value="1"/>
</dbReference>
<evidence type="ECO:0000313" key="2">
    <source>
        <dbReference type="EMBL" id="MBE9668723.1"/>
    </source>
</evidence>
<dbReference type="Gene3D" id="3.60.40.10">
    <property type="entry name" value="PPM-type phosphatase domain"/>
    <property type="match status" value="1"/>
</dbReference>